<keyword evidence="4" id="KW-0472">Membrane</keyword>
<name>K1LH62_9LACT</name>
<keyword evidence="3 7" id="KW-0732">Signal</keyword>
<evidence type="ECO:0000256" key="2">
    <source>
        <dbReference type="ARBA" id="ARBA00008973"/>
    </source>
</evidence>
<evidence type="ECO:0000256" key="3">
    <source>
        <dbReference type="ARBA" id="ARBA00022729"/>
    </source>
</evidence>
<organism evidence="8 9">
    <name type="scientific">Facklamia hominis CCUG 36813</name>
    <dbReference type="NCBI Taxonomy" id="883111"/>
    <lineage>
        <taxon>Bacteria</taxon>
        <taxon>Bacillati</taxon>
        <taxon>Bacillota</taxon>
        <taxon>Bacilli</taxon>
        <taxon>Lactobacillales</taxon>
        <taxon>Aerococcaceae</taxon>
        <taxon>Facklamia</taxon>
    </lineage>
</organism>
<protein>
    <submittedName>
        <fullName evidence="8">YaeC family lipoprotein</fullName>
    </submittedName>
</protein>
<evidence type="ECO:0000256" key="4">
    <source>
        <dbReference type="ARBA" id="ARBA00023136"/>
    </source>
</evidence>
<evidence type="ECO:0000313" key="8">
    <source>
        <dbReference type="EMBL" id="EKB53961.1"/>
    </source>
</evidence>
<dbReference type="STRING" id="883111.HMPREF9706_01397"/>
<dbReference type="PATRIC" id="fig|883111.3.peg.1409"/>
<dbReference type="OrthoDB" id="9812878at2"/>
<dbReference type="EMBL" id="AGZD01000009">
    <property type="protein sequence ID" value="EKB53961.1"/>
    <property type="molecule type" value="Genomic_DNA"/>
</dbReference>
<gene>
    <name evidence="8" type="ORF">HMPREF9706_01397</name>
</gene>
<dbReference type="PANTHER" id="PTHR30429">
    <property type="entry name" value="D-METHIONINE-BINDING LIPOPROTEIN METQ"/>
    <property type="match status" value="1"/>
</dbReference>
<keyword evidence="6 8" id="KW-0449">Lipoprotein</keyword>
<keyword evidence="5" id="KW-0564">Palmitate</keyword>
<evidence type="ECO:0000256" key="5">
    <source>
        <dbReference type="ARBA" id="ARBA00023139"/>
    </source>
</evidence>
<dbReference type="AlphaFoldDB" id="K1LH62"/>
<accession>K1LH62</accession>
<dbReference type="Pfam" id="PF03180">
    <property type="entry name" value="Lipoprotein_9"/>
    <property type="match status" value="1"/>
</dbReference>
<evidence type="ECO:0000256" key="1">
    <source>
        <dbReference type="ARBA" id="ARBA00004635"/>
    </source>
</evidence>
<dbReference type="PANTHER" id="PTHR30429:SF0">
    <property type="entry name" value="METHIONINE-BINDING LIPOPROTEIN METQ"/>
    <property type="match status" value="1"/>
</dbReference>
<feature type="signal peptide" evidence="7">
    <location>
        <begin position="1"/>
        <end position="26"/>
    </location>
</feature>
<evidence type="ECO:0000256" key="6">
    <source>
        <dbReference type="ARBA" id="ARBA00023288"/>
    </source>
</evidence>
<proteinExistence type="inferred from homology"/>
<reference evidence="8 9" key="1">
    <citation type="submission" date="2012-07" db="EMBL/GenBank/DDBJ databases">
        <title>The Genome Sequence of Facklamia hominis CCUG 36813.</title>
        <authorList>
            <consortium name="The Broad Institute Genome Sequencing Platform"/>
            <person name="Earl A."/>
            <person name="Ward D."/>
            <person name="Feldgarden M."/>
            <person name="Gevers D."/>
            <person name="Huys G."/>
            <person name="Walker B."/>
            <person name="Young S.K."/>
            <person name="Zeng Q."/>
            <person name="Gargeya S."/>
            <person name="Fitzgerald M."/>
            <person name="Haas B."/>
            <person name="Abouelleil A."/>
            <person name="Alvarado L."/>
            <person name="Arachchi H.M."/>
            <person name="Berlin A.M."/>
            <person name="Chapman S.B."/>
            <person name="Goldberg J."/>
            <person name="Griggs A."/>
            <person name="Gujja S."/>
            <person name="Hansen M."/>
            <person name="Howarth C."/>
            <person name="Imamovic A."/>
            <person name="Larimer J."/>
            <person name="McCowen C."/>
            <person name="Montmayeur A."/>
            <person name="Murphy C."/>
            <person name="Neiman D."/>
            <person name="Pearson M."/>
            <person name="Priest M."/>
            <person name="Roberts A."/>
            <person name="Saif S."/>
            <person name="Shea T."/>
            <person name="Sisk P."/>
            <person name="Sykes S."/>
            <person name="Wortman J."/>
            <person name="Nusbaum C."/>
            <person name="Birren B."/>
        </authorList>
    </citation>
    <scope>NUCLEOTIDE SEQUENCE [LARGE SCALE GENOMIC DNA]</scope>
    <source>
        <strain evidence="8 9">CCUG 36813</strain>
    </source>
</reference>
<dbReference type="SUPFAM" id="SSF53850">
    <property type="entry name" value="Periplasmic binding protein-like II"/>
    <property type="match status" value="1"/>
</dbReference>
<dbReference type="Proteomes" id="UP000004465">
    <property type="component" value="Unassembled WGS sequence"/>
</dbReference>
<dbReference type="Gene3D" id="3.40.190.10">
    <property type="entry name" value="Periplasmic binding protein-like II"/>
    <property type="match status" value="2"/>
</dbReference>
<dbReference type="GO" id="GO:0016020">
    <property type="term" value="C:membrane"/>
    <property type="evidence" value="ECO:0007669"/>
    <property type="project" value="UniProtKB-SubCell"/>
</dbReference>
<dbReference type="InterPro" id="IPR004872">
    <property type="entry name" value="Lipoprotein_NlpA"/>
</dbReference>
<sequence>MLKKLLKSMVAIVLCGSLVNSSLVSAEELKKIKIGASPNVVDVVGAMTDSLEKLGYELEVVSFDDTILPNTALAEKSIDANLYQHEPFLNAYNEEHDTDLYFVKPLFGGFTALYSEKYDKLEDIPENAKIGIFDDSSNQHRALVLAQETGLIKLKEKAEGELYSVLDIEENPKNIYFKPLQSKVLVTSIGEMDAIFAQGTSMFLAEKDPSSYLVKESDNKPYGIGLVVNPEDKDAEWIEDVIKAFQTDDTKQKIEDRYKGSYVFFD</sequence>
<feature type="chain" id="PRO_5003850784" evidence="7">
    <location>
        <begin position="27"/>
        <end position="266"/>
    </location>
</feature>
<evidence type="ECO:0000256" key="7">
    <source>
        <dbReference type="SAM" id="SignalP"/>
    </source>
</evidence>
<dbReference type="RefSeq" id="WP_006908707.1">
    <property type="nucleotide sequence ID" value="NZ_JH932292.1"/>
</dbReference>
<comment type="similarity">
    <text evidence="2">Belongs to the NlpA lipoprotein family.</text>
</comment>
<keyword evidence="9" id="KW-1185">Reference proteome</keyword>
<dbReference type="HOGENOM" id="CLU_067080_0_1_9"/>
<comment type="caution">
    <text evidence="8">The sequence shown here is derived from an EMBL/GenBank/DDBJ whole genome shotgun (WGS) entry which is preliminary data.</text>
</comment>
<evidence type="ECO:0000313" key="9">
    <source>
        <dbReference type="Proteomes" id="UP000004465"/>
    </source>
</evidence>
<comment type="subcellular location">
    <subcellularLocation>
        <location evidence="1">Membrane</location>
        <topology evidence="1">Lipid-anchor</topology>
    </subcellularLocation>
</comment>